<dbReference type="Proteomes" id="UP000004994">
    <property type="component" value="Chromosome 3"/>
</dbReference>
<dbReference type="InParanoid" id="A0A3Q7FK69"/>
<reference evidence="1" key="1">
    <citation type="journal article" date="2012" name="Nature">
        <title>The tomato genome sequence provides insights into fleshy fruit evolution.</title>
        <authorList>
            <consortium name="Tomato Genome Consortium"/>
        </authorList>
    </citation>
    <scope>NUCLEOTIDE SEQUENCE [LARGE SCALE GENOMIC DNA]</scope>
    <source>
        <strain evidence="1">cv. Heinz 1706</strain>
    </source>
</reference>
<dbReference type="PaxDb" id="4081-Solyc03g058200.1.1"/>
<evidence type="ECO:0000313" key="1">
    <source>
        <dbReference type="EnsemblPlants" id="Solyc03g058200.1.1.1"/>
    </source>
</evidence>
<dbReference type="Gramene" id="Solyc03g058200.1.1">
    <property type="protein sequence ID" value="Solyc03g058200.1.1.1"/>
    <property type="gene ID" value="Solyc03g058200.1"/>
</dbReference>
<sequence>MSILVSSVGTLSKIGTLTLESSIMSISVSFMVTTSKIGMLTLASSSDVNVNVLILYLAAKEESEIDMIEDANVNILILNLVPKEET</sequence>
<dbReference type="AlphaFoldDB" id="A0A3Q7FK69"/>
<keyword evidence="2" id="KW-1185">Reference proteome</keyword>
<evidence type="ECO:0000313" key="2">
    <source>
        <dbReference type="Proteomes" id="UP000004994"/>
    </source>
</evidence>
<protein>
    <submittedName>
        <fullName evidence="1">Uncharacterized protein</fullName>
    </submittedName>
</protein>
<dbReference type="EnsemblPlants" id="Solyc03g058200.1.1">
    <property type="protein sequence ID" value="Solyc03g058200.1.1.1"/>
    <property type="gene ID" value="Solyc03g058200.1"/>
</dbReference>
<accession>A0A3Q7FK69</accession>
<proteinExistence type="predicted"/>
<reference evidence="1" key="2">
    <citation type="submission" date="2019-01" db="UniProtKB">
        <authorList>
            <consortium name="EnsemblPlants"/>
        </authorList>
    </citation>
    <scope>IDENTIFICATION</scope>
    <source>
        <strain evidence="1">cv. Heinz 1706</strain>
    </source>
</reference>
<name>A0A3Q7FK69_SOLLC</name>
<organism evidence="1">
    <name type="scientific">Solanum lycopersicum</name>
    <name type="common">Tomato</name>
    <name type="synonym">Lycopersicon esculentum</name>
    <dbReference type="NCBI Taxonomy" id="4081"/>
    <lineage>
        <taxon>Eukaryota</taxon>
        <taxon>Viridiplantae</taxon>
        <taxon>Streptophyta</taxon>
        <taxon>Embryophyta</taxon>
        <taxon>Tracheophyta</taxon>
        <taxon>Spermatophyta</taxon>
        <taxon>Magnoliopsida</taxon>
        <taxon>eudicotyledons</taxon>
        <taxon>Gunneridae</taxon>
        <taxon>Pentapetalae</taxon>
        <taxon>asterids</taxon>
        <taxon>lamiids</taxon>
        <taxon>Solanales</taxon>
        <taxon>Solanaceae</taxon>
        <taxon>Solanoideae</taxon>
        <taxon>Solaneae</taxon>
        <taxon>Solanum</taxon>
        <taxon>Solanum subgen. Lycopersicon</taxon>
    </lineage>
</organism>